<dbReference type="Proteomes" id="UP000095362">
    <property type="component" value="Unassembled WGS sequence"/>
</dbReference>
<sequence>MKEERIRFCGLKEREVINICDCKRLGFVADLQINICSGCVEALIVPGPGRICGFLGYDAEYIIPFECIRRIGEDIILVEIKEDKCLKPCK</sequence>
<accession>A0A173ZGC9</accession>
<dbReference type="PANTHER" id="PTHR40061">
    <property type="entry name" value="SPORULATION PROTEIN YLMC-RELATED"/>
    <property type="match status" value="1"/>
</dbReference>
<reference evidence="4" key="2">
    <citation type="submission" date="2022-09" db="EMBL/GenBank/DDBJ databases">
        <title>Draft genome sequence of Coprococcus comes strain 31264.</title>
        <authorList>
            <person name="Atsushi H."/>
            <person name="Moriya O."/>
            <person name="Mitsuo S."/>
        </authorList>
    </citation>
    <scope>NUCLEOTIDE SEQUENCE</scope>
    <source>
        <strain evidence="4">JCM 31264</strain>
    </source>
</reference>
<organism evidence="4 7">
    <name type="scientific">Coprococcus comes</name>
    <dbReference type="NCBI Taxonomy" id="410072"/>
    <lineage>
        <taxon>Bacteria</taxon>
        <taxon>Bacillati</taxon>
        <taxon>Bacillota</taxon>
        <taxon>Clostridia</taxon>
        <taxon>Lachnospirales</taxon>
        <taxon>Lachnospiraceae</taxon>
        <taxon>Coprococcus</taxon>
    </lineage>
</organism>
<reference evidence="4" key="3">
    <citation type="submission" date="2022-11" db="EMBL/GenBank/DDBJ databases">
        <title>Draft genome sequence of Coprococcus comes strain 31264.</title>
        <authorList>
            <person name="Hisatomi A."/>
            <person name="Ohkuma M."/>
            <person name="Sakamoto M."/>
        </authorList>
    </citation>
    <scope>NUCLEOTIDE SEQUENCE</scope>
    <source>
        <strain evidence="4">JCM 31264</strain>
    </source>
</reference>
<evidence type="ECO:0000313" key="4">
    <source>
        <dbReference type="EMBL" id="GLG87021.1"/>
    </source>
</evidence>
<dbReference type="PaxDb" id="410072-ERS852525_01245"/>
<dbReference type="STRING" id="410072.ERS852525_01245"/>
<evidence type="ECO:0000313" key="2">
    <source>
        <dbReference type="EMBL" id="CUM84372.1"/>
    </source>
</evidence>
<dbReference type="SUPFAM" id="SSF50346">
    <property type="entry name" value="PRC-barrel domain"/>
    <property type="match status" value="1"/>
</dbReference>
<evidence type="ECO:0000259" key="1">
    <source>
        <dbReference type="Pfam" id="PF05239"/>
    </source>
</evidence>
<evidence type="ECO:0000313" key="3">
    <source>
        <dbReference type="EMBL" id="CUO80605.1"/>
    </source>
</evidence>
<dbReference type="PANTHER" id="PTHR40061:SF1">
    <property type="entry name" value="SPORULATION PROTEIN YLMC-RELATED"/>
    <property type="match status" value="1"/>
</dbReference>
<dbReference type="Proteomes" id="UP000095727">
    <property type="component" value="Unassembled WGS sequence"/>
</dbReference>
<dbReference type="AlphaFoldDB" id="A0A173ZGC9"/>
<dbReference type="InterPro" id="IPR014238">
    <property type="entry name" value="Spore_YlmC/YmxH"/>
</dbReference>
<protein>
    <submittedName>
        <fullName evidence="2">Sporulation protein, YlmC/YmxH family</fullName>
    </submittedName>
</protein>
<dbReference type="EMBL" id="CYZK01000029">
    <property type="protein sequence ID" value="CUO80605.1"/>
    <property type="molecule type" value="Genomic_DNA"/>
</dbReference>
<dbReference type="NCBIfam" id="TIGR02888">
    <property type="entry name" value="spore_YlmC_YmxH"/>
    <property type="match status" value="1"/>
</dbReference>
<dbReference type="EMBL" id="CYXR01000006">
    <property type="protein sequence ID" value="CUM84372.1"/>
    <property type="molecule type" value="Genomic_DNA"/>
</dbReference>
<dbReference type="Proteomes" id="UP001145109">
    <property type="component" value="Unassembled WGS sequence"/>
</dbReference>
<gene>
    <name evidence="4" type="primary">ylmC</name>
    <name evidence="4" type="ORF">comes_15660</name>
    <name evidence="3" type="ORF">ERS852481_02924</name>
    <name evidence="2" type="ORF">ERS852574_01064</name>
</gene>
<proteinExistence type="predicted"/>
<evidence type="ECO:0000313" key="6">
    <source>
        <dbReference type="Proteomes" id="UP000095727"/>
    </source>
</evidence>
<evidence type="ECO:0000313" key="5">
    <source>
        <dbReference type="Proteomes" id="UP000095362"/>
    </source>
</evidence>
<dbReference type="InterPro" id="IPR027275">
    <property type="entry name" value="PRC-brl_dom"/>
</dbReference>
<reference evidence="5 6" key="1">
    <citation type="submission" date="2015-09" db="EMBL/GenBank/DDBJ databases">
        <authorList>
            <consortium name="Pathogen Informatics"/>
        </authorList>
    </citation>
    <scope>NUCLEOTIDE SEQUENCE [LARGE SCALE GENOMIC DNA]</scope>
    <source>
        <strain evidence="3 5">2789STDY5834866</strain>
        <strain evidence="2 6">2789STDY5834962</strain>
    </source>
</reference>
<dbReference type="Gene3D" id="2.30.30.240">
    <property type="entry name" value="PRC-barrel domain"/>
    <property type="match status" value="1"/>
</dbReference>
<evidence type="ECO:0000313" key="7">
    <source>
        <dbReference type="Proteomes" id="UP001145109"/>
    </source>
</evidence>
<dbReference type="InterPro" id="IPR011033">
    <property type="entry name" value="PRC_barrel-like_sf"/>
</dbReference>
<feature type="domain" description="PRC-barrel" evidence="1">
    <location>
        <begin position="5"/>
        <end position="83"/>
    </location>
</feature>
<name>A0A173ZGC9_9FIRM</name>
<dbReference type="Pfam" id="PF05239">
    <property type="entry name" value="PRC"/>
    <property type="match status" value="1"/>
</dbReference>
<dbReference type="EMBL" id="BSCI01000008">
    <property type="protein sequence ID" value="GLG87021.1"/>
    <property type="molecule type" value="Genomic_DNA"/>
</dbReference>